<feature type="transmembrane region" description="Helical" evidence="6">
    <location>
        <begin position="291"/>
        <end position="309"/>
    </location>
</feature>
<feature type="transmembrane region" description="Helical" evidence="6">
    <location>
        <begin position="329"/>
        <end position="351"/>
    </location>
</feature>
<feature type="transmembrane region" description="Helical" evidence="6">
    <location>
        <begin position="180"/>
        <end position="200"/>
    </location>
</feature>
<organism evidence="7 8">
    <name type="scientific">Hydrococcus rivularis NIES-593</name>
    <dbReference type="NCBI Taxonomy" id="1921803"/>
    <lineage>
        <taxon>Bacteria</taxon>
        <taxon>Bacillati</taxon>
        <taxon>Cyanobacteriota</taxon>
        <taxon>Cyanophyceae</taxon>
        <taxon>Pleurocapsales</taxon>
        <taxon>Hydrococcaceae</taxon>
        <taxon>Hydrococcus</taxon>
    </lineage>
</organism>
<dbReference type="OrthoDB" id="9776324at2"/>
<feature type="transmembrane region" description="Helical" evidence="6">
    <location>
        <begin position="406"/>
        <end position="424"/>
    </location>
</feature>
<dbReference type="GO" id="GO:0042910">
    <property type="term" value="F:xenobiotic transmembrane transporter activity"/>
    <property type="evidence" value="ECO:0007669"/>
    <property type="project" value="InterPro"/>
</dbReference>
<evidence type="ECO:0000256" key="3">
    <source>
        <dbReference type="ARBA" id="ARBA00022692"/>
    </source>
</evidence>
<feature type="transmembrane region" description="Helical" evidence="6">
    <location>
        <begin position="430"/>
        <end position="449"/>
    </location>
</feature>
<name>A0A1U7HT44_9CYAN</name>
<comment type="caution">
    <text evidence="7">The sequence shown here is derived from an EMBL/GenBank/DDBJ whole genome shotgun (WGS) entry which is preliminary data.</text>
</comment>
<dbReference type="CDD" id="cd13136">
    <property type="entry name" value="MATE_DinF_like"/>
    <property type="match status" value="1"/>
</dbReference>
<dbReference type="AlphaFoldDB" id="A0A1U7HT44"/>
<evidence type="ECO:0000256" key="1">
    <source>
        <dbReference type="ARBA" id="ARBA00004141"/>
    </source>
</evidence>
<keyword evidence="8" id="KW-1185">Reference proteome</keyword>
<accession>A0A1U7HT44</accession>
<evidence type="ECO:0000256" key="4">
    <source>
        <dbReference type="ARBA" id="ARBA00022989"/>
    </source>
</evidence>
<feature type="transmembrane region" description="Helical" evidence="6">
    <location>
        <begin position="206"/>
        <end position="228"/>
    </location>
</feature>
<feature type="transmembrane region" description="Helical" evidence="6">
    <location>
        <begin position="33"/>
        <end position="55"/>
    </location>
</feature>
<dbReference type="NCBIfam" id="NF041358">
    <property type="entry name" value="GntT_guanitoxin"/>
    <property type="match status" value="1"/>
</dbReference>
<dbReference type="InterPro" id="IPR044644">
    <property type="entry name" value="DinF-like"/>
</dbReference>
<dbReference type="Proteomes" id="UP000186868">
    <property type="component" value="Unassembled WGS sequence"/>
</dbReference>
<keyword evidence="3 6" id="KW-0812">Transmembrane</keyword>
<feature type="transmembrane region" description="Helical" evidence="6">
    <location>
        <begin position="61"/>
        <end position="78"/>
    </location>
</feature>
<feature type="transmembrane region" description="Helical" evidence="6">
    <location>
        <begin position="260"/>
        <end position="285"/>
    </location>
</feature>
<keyword evidence="4 6" id="KW-1133">Transmembrane helix</keyword>
<evidence type="ECO:0000256" key="2">
    <source>
        <dbReference type="ARBA" id="ARBA00010199"/>
    </source>
</evidence>
<dbReference type="NCBIfam" id="TIGR00797">
    <property type="entry name" value="matE"/>
    <property type="match status" value="1"/>
</dbReference>
<evidence type="ECO:0000313" key="8">
    <source>
        <dbReference type="Proteomes" id="UP000186868"/>
    </source>
</evidence>
<evidence type="ECO:0000256" key="5">
    <source>
        <dbReference type="ARBA" id="ARBA00023136"/>
    </source>
</evidence>
<proteinExistence type="inferred from homology"/>
<dbReference type="PANTHER" id="PTHR42893:SF46">
    <property type="entry name" value="PROTEIN DETOXIFICATION 44, CHLOROPLASTIC"/>
    <property type="match status" value="1"/>
</dbReference>
<feature type="transmembrane region" description="Helical" evidence="6">
    <location>
        <begin position="155"/>
        <end position="173"/>
    </location>
</feature>
<reference evidence="7 8" key="1">
    <citation type="submission" date="2016-11" db="EMBL/GenBank/DDBJ databases">
        <title>Draft Genome Sequences of Nine Cyanobacterial Strains from Diverse Habitats.</title>
        <authorList>
            <person name="Zhu T."/>
            <person name="Hou S."/>
            <person name="Lu X."/>
            <person name="Hess W.R."/>
        </authorList>
    </citation>
    <scope>NUCLEOTIDE SEQUENCE [LARGE SCALE GENOMIC DNA]</scope>
    <source>
        <strain evidence="7 8">NIES-593</strain>
    </source>
</reference>
<dbReference type="RefSeq" id="WP_073597880.1">
    <property type="nucleotide sequence ID" value="NZ_MRCB01000001.1"/>
</dbReference>
<dbReference type="GO" id="GO:0005886">
    <property type="term" value="C:plasma membrane"/>
    <property type="evidence" value="ECO:0007669"/>
    <property type="project" value="TreeGrafter"/>
</dbReference>
<protein>
    <submittedName>
        <fullName evidence="7">MATE family efflux transporter</fullName>
    </submittedName>
</protein>
<keyword evidence="5 6" id="KW-0472">Membrane</keyword>
<dbReference type="GO" id="GO:0015297">
    <property type="term" value="F:antiporter activity"/>
    <property type="evidence" value="ECO:0007669"/>
    <property type="project" value="InterPro"/>
</dbReference>
<evidence type="ECO:0000313" key="7">
    <source>
        <dbReference type="EMBL" id="OKH26747.1"/>
    </source>
</evidence>
<feature type="transmembrane region" description="Helical" evidence="6">
    <location>
        <begin position="107"/>
        <end position="126"/>
    </location>
</feature>
<sequence>MHPSHQNQAQWLNRSLLLFALERDGILSRFFRLAFINILSNLMVPLAGFLSVAFLGHLSEIRHLAGVTLSTILFNYLYRTLGFLRMSTTGVTAQAVGRKDREAVLTIGLRSGLIALLLGMIILILHSPARILGFALLSAAPEVKASGQAYYDARIWGAPATLLNFVLVGWFLGREQSGKVLFLSIVGNGANILLDYILIVRCGWESVGAGLATAISQYLMCLVGMILVSREVRWQEIRSLAGKILAASAVKESFKLNSNIFIRTLAFLSTFSLFTNLSSAMGTIVLAENALLLQVITLVVYAIDGLAYATESLTGILTGQRDSDRLLPLLRMAGETSLLVGLTLALSFALFPDSLFGLLTNHAEVLDSLNRDVFWLLPVLGFGAIAFVLDGYFLGLSEGATLRNTALAATLVGFAPIAIAAWLFHSSSLLWLAMSAFMAARAVLLAVRVPRMLKG</sequence>
<dbReference type="InterPro" id="IPR002528">
    <property type="entry name" value="MATE_fam"/>
</dbReference>
<dbReference type="STRING" id="1921803.NIES593_01470"/>
<comment type="similarity">
    <text evidence="2">Belongs to the multi antimicrobial extrusion (MATE) (TC 2.A.66.1) family.</text>
</comment>
<gene>
    <name evidence="7" type="ORF">NIES593_01470</name>
</gene>
<feature type="transmembrane region" description="Helical" evidence="6">
    <location>
        <begin position="373"/>
        <end position="394"/>
    </location>
</feature>
<dbReference type="Pfam" id="PF01554">
    <property type="entry name" value="MatE"/>
    <property type="match status" value="2"/>
</dbReference>
<evidence type="ECO:0000256" key="6">
    <source>
        <dbReference type="SAM" id="Phobius"/>
    </source>
</evidence>
<dbReference type="EMBL" id="MRCB01000001">
    <property type="protein sequence ID" value="OKH26747.1"/>
    <property type="molecule type" value="Genomic_DNA"/>
</dbReference>
<comment type="subcellular location">
    <subcellularLocation>
        <location evidence="1">Membrane</location>
        <topology evidence="1">Multi-pass membrane protein</topology>
    </subcellularLocation>
</comment>
<dbReference type="PANTHER" id="PTHR42893">
    <property type="entry name" value="PROTEIN DETOXIFICATION 44, CHLOROPLASTIC-RELATED"/>
    <property type="match status" value="1"/>
</dbReference>